<keyword evidence="3" id="KW-1185">Reference proteome</keyword>
<dbReference type="Pfam" id="PF01979">
    <property type="entry name" value="Amidohydro_1"/>
    <property type="match status" value="1"/>
</dbReference>
<dbReference type="EMBL" id="MVBO01000003">
    <property type="protein sequence ID" value="OZJ06594.1"/>
    <property type="molecule type" value="Genomic_DNA"/>
</dbReference>
<dbReference type="AlphaFoldDB" id="A0A261Y805"/>
<sequence length="360" mass="38241">MSQPTTAQKKTALTNVRVFDGKTIGEPTTVVIDGSIIGTDTTGAEVVDGGGAVLLPGLIDAHVHLHGPENLEALSRWGVTTALDMAIWPLELLTSLRGRVGVTDIRSSGLPATSPGSSHSRFLPKECELTGPEDGKRFVADRVAEGSDYIKIVADIPGPSQETLNAIIEAAHQQGKLTVAHAAIYNAYDIALKVKIDLITQSPLDKSLDDALVDQMLKQATPTIPTLIMMKGMAVGMAHVRPGIKYDYARDSVTRMYRAGVPIIAGTDANAQPGSPSPVRHGESMHDELELLVDAGLSTLDALRAATVLAAQHFGLNDRGVIEPGRRADLLLIDGNPLQDIRATRKIQGVWCAGIECAYA</sequence>
<dbReference type="InterPro" id="IPR051781">
    <property type="entry name" value="Metallo-dep_Hydrolase"/>
</dbReference>
<protein>
    <recommendedName>
        <fullName evidence="1">Amidohydrolase-related domain-containing protein</fullName>
    </recommendedName>
</protein>
<proteinExistence type="predicted"/>
<evidence type="ECO:0000259" key="1">
    <source>
        <dbReference type="Pfam" id="PF01979"/>
    </source>
</evidence>
<gene>
    <name evidence="2" type="ORF">BZG36_00640</name>
</gene>
<evidence type="ECO:0000313" key="3">
    <source>
        <dbReference type="Proteomes" id="UP000242875"/>
    </source>
</evidence>
<dbReference type="InterPro" id="IPR011059">
    <property type="entry name" value="Metal-dep_hydrolase_composite"/>
</dbReference>
<comment type="caution">
    <text evidence="2">The sequence shown here is derived from an EMBL/GenBank/DDBJ whole genome shotgun (WGS) entry which is preliminary data.</text>
</comment>
<accession>A0A261Y805</accession>
<organism evidence="2 3">
    <name type="scientific">Bifiguratus adelaidae</name>
    <dbReference type="NCBI Taxonomy" id="1938954"/>
    <lineage>
        <taxon>Eukaryota</taxon>
        <taxon>Fungi</taxon>
        <taxon>Fungi incertae sedis</taxon>
        <taxon>Mucoromycota</taxon>
        <taxon>Mucoromycotina</taxon>
        <taxon>Endogonomycetes</taxon>
        <taxon>Endogonales</taxon>
        <taxon>Endogonales incertae sedis</taxon>
        <taxon>Bifiguratus</taxon>
    </lineage>
</organism>
<dbReference type="GO" id="GO:0016810">
    <property type="term" value="F:hydrolase activity, acting on carbon-nitrogen (but not peptide) bonds"/>
    <property type="evidence" value="ECO:0007669"/>
    <property type="project" value="InterPro"/>
</dbReference>
<dbReference type="Gene3D" id="2.30.40.10">
    <property type="entry name" value="Urease, subunit C, domain 1"/>
    <property type="match status" value="1"/>
</dbReference>
<reference evidence="2 3" key="1">
    <citation type="journal article" date="2017" name="Mycologia">
        <title>Bifiguratus adelaidae, gen. et sp. nov., a new member of Mucoromycotina in endophytic and soil-dwelling habitats.</title>
        <authorList>
            <person name="Torres-Cruz T.J."/>
            <person name="Billingsley Tobias T.L."/>
            <person name="Almatruk M."/>
            <person name="Hesse C."/>
            <person name="Kuske C.R."/>
            <person name="Desiro A."/>
            <person name="Benucci G.M."/>
            <person name="Bonito G."/>
            <person name="Stajich J.E."/>
            <person name="Dunlap C."/>
            <person name="Arnold A.E."/>
            <person name="Porras-Alfaro A."/>
        </authorList>
    </citation>
    <scope>NUCLEOTIDE SEQUENCE [LARGE SCALE GENOMIC DNA]</scope>
    <source>
        <strain evidence="2 3">AZ0501</strain>
    </source>
</reference>
<dbReference type="InterPro" id="IPR032466">
    <property type="entry name" value="Metal_Hydrolase"/>
</dbReference>
<dbReference type="InterPro" id="IPR006680">
    <property type="entry name" value="Amidohydro-rel"/>
</dbReference>
<dbReference type="SUPFAM" id="SSF51338">
    <property type="entry name" value="Composite domain of metallo-dependent hydrolases"/>
    <property type="match status" value="1"/>
</dbReference>
<dbReference type="PANTHER" id="PTHR43135:SF3">
    <property type="entry name" value="ALPHA-D-RIBOSE 1-METHYLPHOSPHONATE 5-TRIPHOSPHATE DIPHOSPHATASE"/>
    <property type="match status" value="1"/>
</dbReference>
<dbReference type="PANTHER" id="PTHR43135">
    <property type="entry name" value="ALPHA-D-RIBOSE 1-METHYLPHOSPHONATE 5-TRIPHOSPHATE DIPHOSPHATASE"/>
    <property type="match status" value="1"/>
</dbReference>
<dbReference type="SUPFAM" id="SSF51556">
    <property type="entry name" value="Metallo-dependent hydrolases"/>
    <property type="match status" value="1"/>
</dbReference>
<dbReference type="Gene3D" id="3.40.50.10910">
    <property type="entry name" value="Amidohydrolase"/>
    <property type="match status" value="1"/>
</dbReference>
<dbReference type="OrthoDB" id="5595695at2759"/>
<name>A0A261Y805_9FUNG</name>
<dbReference type="Gene3D" id="1.20.58.520">
    <property type="entry name" value="Amidohydrolase"/>
    <property type="match status" value="1"/>
</dbReference>
<dbReference type="Proteomes" id="UP000242875">
    <property type="component" value="Unassembled WGS sequence"/>
</dbReference>
<dbReference type="Gene3D" id="3.30.110.90">
    <property type="entry name" value="Amidohydrolase"/>
    <property type="match status" value="1"/>
</dbReference>
<evidence type="ECO:0000313" key="2">
    <source>
        <dbReference type="EMBL" id="OZJ06594.1"/>
    </source>
</evidence>
<feature type="domain" description="Amidohydrolase-related" evidence="1">
    <location>
        <begin position="53"/>
        <end position="354"/>
    </location>
</feature>